<feature type="transmembrane region" description="Helical" evidence="1">
    <location>
        <begin position="73"/>
        <end position="106"/>
    </location>
</feature>
<evidence type="ECO:0000259" key="3">
    <source>
        <dbReference type="Pfam" id="PF00004"/>
    </source>
</evidence>
<dbReference type="STRING" id="62062.ENSHHUP00000008760"/>
<dbReference type="GO" id="GO:0005524">
    <property type="term" value="F:ATP binding"/>
    <property type="evidence" value="ECO:0007669"/>
    <property type="project" value="InterPro"/>
</dbReference>
<protein>
    <recommendedName>
        <fullName evidence="3">ATPase AAA-type core domain-containing protein</fullName>
    </recommendedName>
</protein>
<reference evidence="4" key="3">
    <citation type="submission" date="2025-09" db="UniProtKB">
        <authorList>
            <consortium name="Ensembl"/>
        </authorList>
    </citation>
    <scope>IDENTIFICATION</scope>
</reference>
<reference evidence="5" key="1">
    <citation type="submission" date="2018-06" db="EMBL/GenBank/DDBJ databases">
        <title>Genome assembly of Danube salmon.</title>
        <authorList>
            <person name="Macqueen D.J."/>
            <person name="Gundappa M.K."/>
        </authorList>
    </citation>
    <scope>NUCLEOTIDE SEQUENCE [LARGE SCALE GENOMIC DNA]</scope>
</reference>
<evidence type="ECO:0000256" key="1">
    <source>
        <dbReference type="SAM" id="Phobius"/>
    </source>
</evidence>
<evidence type="ECO:0000313" key="4">
    <source>
        <dbReference type="Ensembl" id="ENSHHUP00000008760.1"/>
    </source>
</evidence>
<keyword evidence="1" id="KW-1133">Transmembrane helix</keyword>
<dbReference type="Proteomes" id="UP000314982">
    <property type="component" value="Unassembled WGS sequence"/>
</dbReference>
<name>A0A4W5KE37_9TELE</name>
<dbReference type="InterPro" id="IPR052267">
    <property type="entry name" value="N-DRC_Component"/>
</dbReference>
<dbReference type="InterPro" id="IPR003959">
    <property type="entry name" value="ATPase_AAA_core"/>
</dbReference>
<keyword evidence="5" id="KW-1185">Reference proteome</keyword>
<dbReference type="Pfam" id="PF00004">
    <property type="entry name" value="AAA"/>
    <property type="match status" value="1"/>
</dbReference>
<accession>A0A4W5KE37</accession>
<feature type="domain" description="ATPase AAA-type core" evidence="3">
    <location>
        <begin position="251"/>
        <end position="367"/>
    </location>
</feature>
<dbReference type="GeneTree" id="ENSGT00940000154067"/>
<feature type="chain" id="PRO_5021222867" description="ATPase AAA-type core domain-containing protein" evidence="2">
    <location>
        <begin position="16"/>
        <end position="401"/>
    </location>
</feature>
<reference evidence="4" key="2">
    <citation type="submission" date="2025-08" db="UniProtKB">
        <authorList>
            <consortium name="Ensembl"/>
        </authorList>
    </citation>
    <scope>IDENTIFICATION</scope>
</reference>
<dbReference type="Gene3D" id="3.40.50.300">
    <property type="entry name" value="P-loop containing nucleotide triphosphate hydrolases"/>
    <property type="match status" value="1"/>
</dbReference>
<keyword evidence="2" id="KW-0732">Signal</keyword>
<dbReference type="PANTHER" id="PTHR14690:SF11">
    <property type="entry name" value="IQ AND AAA DOMAIN-CONTAINING PROTEIN 1 ISOFORM X1"/>
    <property type="match status" value="1"/>
</dbReference>
<evidence type="ECO:0000256" key="2">
    <source>
        <dbReference type="SAM" id="SignalP"/>
    </source>
</evidence>
<dbReference type="Ensembl" id="ENSHHUT00000009022.1">
    <property type="protein sequence ID" value="ENSHHUP00000008760.1"/>
    <property type="gene ID" value="ENSHHUG00000005362.1"/>
</dbReference>
<dbReference type="GO" id="GO:0016887">
    <property type="term" value="F:ATP hydrolysis activity"/>
    <property type="evidence" value="ECO:0007669"/>
    <property type="project" value="InterPro"/>
</dbReference>
<proteinExistence type="predicted"/>
<dbReference type="AlphaFoldDB" id="A0A4W5KE37"/>
<dbReference type="PANTHER" id="PTHR14690">
    <property type="entry name" value="IQ MOTIF CONTAINING WITH AAA DOMAIN 1"/>
    <property type="match status" value="1"/>
</dbReference>
<dbReference type="InterPro" id="IPR027417">
    <property type="entry name" value="P-loop_NTPase"/>
</dbReference>
<organism evidence="4 5">
    <name type="scientific">Hucho hucho</name>
    <name type="common">huchen</name>
    <dbReference type="NCBI Taxonomy" id="62062"/>
    <lineage>
        <taxon>Eukaryota</taxon>
        <taxon>Metazoa</taxon>
        <taxon>Chordata</taxon>
        <taxon>Craniata</taxon>
        <taxon>Vertebrata</taxon>
        <taxon>Euteleostomi</taxon>
        <taxon>Actinopterygii</taxon>
        <taxon>Neopterygii</taxon>
        <taxon>Teleostei</taxon>
        <taxon>Protacanthopterygii</taxon>
        <taxon>Salmoniformes</taxon>
        <taxon>Salmonidae</taxon>
        <taxon>Salmoninae</taxon>
        <taxon>Hucho</taxon>
    </lineage>
</organism>
<feature type="transmembrane region" description="Helical" evidence="1">
    <location>
        <begin position="118"/>
        <end position="144"/>
    </location>
</feature>
<keyword evidence="1" id="KW-0812">Transmembrane</keyword>
<feature type="transmembrane region" description="Helical" evidence="1">
    <location>
        <begin position="34"/>
        <end position="61"/>
    </location>
</feature>
<dbReference type="SUPFAM" id="SSF52540">
    <property type="entry name" value="P-loop containing nucleoside triphosphate hydrolases"/>
    <property type="match status" value="1"/>
</dbReference>
<keyword evidence="1" id="KW-0472">Membrane</keyword>
<evidence type="ECO:0000313" key="5">
    <source>
        <dbReference type="Proteomes" id="UP000314982"/>
    </source>
</evidence>
<sequence length="401" mass="44120">MLWCVCLHALGCVSACFGVCVCMLWFVCLRALCVCLRALVCVSACFGVCVCMLWCVCLRALVLVSARFGVCVCVLWCMCLCALGCVSACFGVCVCMLWCVCLRALGCVSACFGVCVCVIWYVCLHALVCVSACFSVCVCVLWCVCMKRCVCSRVSSRASWISDREPASSPQGFMTQYPTLCLIPSVPPALDVSLWPCCNKGEFSYLGTTLRQADIEPMPSLSDVRQLIALYGILPLGSQSVHQKAPLMKTLLLAGPGGVGKRMLVHALCTETGANLFNLSPRNLSGKYPGRSCLQYLLHKVFKVARQLQPSVIWIGDAEKTFYKKVPKLEKEMEPKRLKKDLVKLLKSAKPEDRVLVVGMSRRPFDADLKPFCKVYRKIILIPRPDYASRLGGLSIVVYIG</sequence>
<feature type="signal peptide" evidence="2">
    <location>
        <begin position="1"/>
        <end position="15"/>
    </location>
</feature>